<organism evidence="3 4">
    <name type="scientific">Diacronema lutheri</name>
    <name type="common">Unicellular marine alga</name>
    <name type="synonym">Monochrysis lutheri</name>
    <dbReference type="NCBI Taxonomy" id="2081491"/>
    <lineage>
        <taxon>Eukaryota</taxon>
        <taxon>Haptista</taxon>
        <taxon>Haptophyta</taxon>
        <taxon>Pavlovophyceae</taxon>
        <taxon>Pavlovales</taxon>
        <taxon>Pavlovaceae</taxon>
        <taxon>Diacronema</taxon>
    </lineage>
</organism>
<dbReference type="OrthoDB" id="153646at2759"/>
<feature type="transmembrane region" description="Helical" evidence="2">
    <location>
        <begin position="300"/>
        <end position="320"/>
    </location>
</feature>
<keyword evidence="2" id="KW-0472">Membrane</keyword>
<dbReference type="Proteomes" id="UP000751190">
    <property type="component" value="Unassembled WGS sequence"/>
</dbReference>
<dbReference type="InterPro" id="IPR037185">
    <property type="entry name" value="EmrE-like"/>
</dbReference>
<reference evidence="3" key="1">
    <citation type="submission" date="2021-05" db="EMBL/GenBank/DDBJ databases">
        <title>The genome of the haptophyte Pavlova lutheri (Diacronema luteri, Pavlovales) - a model for lipid biosynthesis in eukaryotic algae.</title>
        <authorList>
            <person name="Hulatt C.J."/>
            <person name="Posewitz M.C."/>
        </authorList>
    </citation>
    <scope>NUCLEOTIDE SEQUENCE</scope>
    <source>
        <strain evidence="3">NIVA-4/92</strain>
    </source>
</reference>
<feature type="region of interest" description="Disordered" evidence="1">
    <location>
        <begin position="196"/>
        <end position="222"/>
    </location>
</feature>
<comment type="caution">
    <text evidence="3">The sequence shown here is derived from an EMBL/GenBank/DDBJ whole genome shotgun (WGS) entry which is preliminary data.</text>
</comment>
<keyword evidence="2" id="KW-1133">Transmembrane helix</keyword>
<keyword evidence="4" id="KW-1185">Reference proteome</keyword>
<sequence>MRGRTFGVVLACASFVGGAVSDMFKRKLLTMGMAPAEVILVWNSVDCAILLVGSITLDPFPPVLEPAAGFWRALLFSASLCVTGSVLHAGAIKKGGLASVPFLSFNPAWSLLISSVVNGEVPNAQGVGGVIVLTMGALVLSHANASQARPPVDAGLPPPADSSDGEHAMRGHASMLRGAAHDGVLADESTLLLADADGNAPRRPRPYSKPSGGHAHAAQPSARDARDASAMMALSGLCWASASSFEKLGLSAGRSWRAHHFLCLQKFVMAMPLLGHFLVQRFAGGSAKRARQPLPCSRRPVLALLLVSACLDTFSVLTYFMSLEWIFVSFSLALKRAGGILLAVLGGMLVFGEVVSRLAWGSIVVMVAGVILVVTS</sequence>
<keyword evidence="2" id="KW-0812">Transmembrane</keyword>
<accession>A0A8J5XUA1</accession>
<protein>
    <recommendedName>
        <fullName evidence="5">EamA domain-containing protein</fullName>
    </recommendedName>
</protein>
<feature type="transmembrane region" description="Helical" evidence="2">
    <location>
        <begin position="358"/>
        <end position="375"/>
    </location>
</feature>
<dbReference type="SUPFAM" id="SSF103481">
    <property type="entry name" value="Multidrug resistance efflux transporter EmrE"/>
    <property type="match status" value="2"/>
</dbReference>
<evidence type="ECO:0000256" key="1">
    <source>
        <dbReference type="SAM" id="MobiDB-lite"/>
    </source>
</evidence>
<evidence type="ECO:0000313" key="4">
    <source>
        <dbReference type="Proteomes" id="UP000751190"/>
    </source>
</evidence>
<feature type="region of interest" description="Disordered" evidence="1">
    <location>
        <begin position="148"/>
        <end position="168"/>
    </location>
</feature>
<evidence type="ECO:0000313" key="3">
    <source>
        <dbReference type="EMBL" id="KAG8470714.1"/>
    </source>
</evidence>
<feature type="transmembrane region" description="Helical" evidence="2">
    <location>
        <begin position="326"/>
        <end position="351"/>
    </location>
</feature>
<feature type="transmembrane region" description="Helical" evidence="2">
    <location>
        <begin position="257"/>
        <end position="279"/>
    </location>
</feature>
<gene>
    <name evidence="3" type="ORF">KFE25_009135</name>
</gene>
<dbReference type="EMBL" id="JAGTXO010000001">
    <property type="protein sequence ID" value="KAG8470714.1"/>
    <property type="molecule type" value="Genomic_DNA"/>
</dbReference>
<evidence type="ECO:0000256" key="2">
    <source>
        <dbReference type="SAM" id="Phobius"/>
    </source>
</evidence>
<dbReference type="AlphaFoldDB" id="A0A8J5XUA1"/>
<name>A0A8J5XUA1_DIALT</name>
<evidence type="ECO:0008006" key="5">
    <source>
        <dbReference type="Google" id="ProtNLM"/>
    </source>
</evidence>
<feature type="transmembrane region" description="Helical" evidence="2">
    <location>
        <begin position="6"/>
        <end position="24"/>
    </location>
</feature>
<proteinExistence type="predicted"/>